<protein>
    <submittedName>
        <fullName evidence="2">Uncharacterized protein</fullName>
    </submittedName>
</protein>
<reference evidence="2 3" key="1">
    <citation type="submission" date="2015-08" db="EMBL/GenBank/DDBJ databases">
        <authorList>
            <person name="Babu N.S."/>
            <person name="Beckwith C.J."/>
            <person name="Beseler K.G."/>
            <person name="Brison A."/>
            <person name="Carone J.V."/>
            <person name="Caskin T.P."/>
            <person name="Diamond M."/>
            <person name="Durham M.E."/>
            <person name="Foxe J.M."/>
            <person name="Go M."/>
            <person name="Henderson B.A."/>
            <person name="Jones I.B."/>
            <person name="McGettigan J.A."/>
            <person name="Micheletti S.J."/>
            <person name="Nasrallah M.E."/>
            <person name="Ortiz D."/>
            <person name="Piller C.R."/>
            <person name="Privatt S.R."/>
            <person name="Schneider S.L."/>
            <person name="Sharp S."/>
            <person name="Smith T.C."/>
            <person name="Stanton J.D."/>
            <person name="Ullery H.E."/>
            <person name="Wilson R.J."/>
            <person name="Serrano M.G."/>
            <person name="Buck G."/>
            <person name="Lee V."/>
            <person name="Wang Y."/>
            <person name="Carvalho R."/>
            <person name="Voegtly L."/>
            <person name="Shi R."/>
            <person name="Duckworth R."/>
            <person name="Johnson A."/>
            <person name="Loviza R."/>
            <person name="Walstead R."/>
            <person name="Shah Z."/>
            <person name="Kiflezghi M."/>
            <person name="Wade K."/>
            <person name="Ball S.L."/>
            <person name="Bradley K.W."/>
            <person name="Asai D.J."/>
            <person name="Bowman C.A."/>
            <person name="Russell D.A."/>
            <person name="Pope W.H."/>
            <person name="Jacobs-Sera D."/>
            <person name="Hendrix R.W."/>
            <person name="Hatfull G.F."/>
        </authorList>
    </citation>
    <scope>NUCLEOTIDE SEQUENCE [LARGE SCALE GENOMIC DNA]</scope>
    <source>
        <strain evidence="2 3">DSM 27648</strain>
    </source>
</reference>
<proteinExistence type="predicted"/>
<evidence type="ECO:0000313" key="2">
    <source>
        <dbReference type="EMBL" id="AKV04652.1"/>
    </source>
</evidence>
<evidence type="ECO:0000313" key="3">
    <source>
        <dbReference type="Proteomes" id="UP000064967"/>
    </source>
</evidence>
<dbReference type="EMBL" id="CP012333">
    <property type="protein sequence ID" value="AKV04652.1"/>
    <property type="molecule type" value="Genomic_DNA"/>
</dbReference>
<gene>
    <name evidence="2" type="ORF">AKJ09_11315</name>
</gene>
<dbReference type="KEGG" id="llu:AKJ09_11315"/>
<feature type="compositionally biased region" description="Low complexity" evidence="1">
    <location>
        <begin position="486"/>
        <end position="505"/>
    </location>
</feature>
<dbReference type="AlphaFoldDB" id="A0A0K1QG55"/>
<dbReference type="STRING" id="1391654.AKJ09_11315"/>
<dbReference type="Proteomes" id="UP000064967">
    <property type="component" value="Chromosome"/>
</dbReference>
<name>A0A0K1QG55_9BACT</name>
<evidence type="ECO:0000256" key="1">
    <source>
        <dbReference type="SAM" id="MobiDB-lite"/>
    </source>
</evidence>
<accession>A0A0K1QG55</accession>
<organism evidence="2 3">
    <name type="scientific">Labilithrix luteola</name>
    <dbReference type="NCBI Taxonomy" id="1391654"/>
    <lineage>
        <taxon>Bacteria</taxon>
        <taxon>Pseudomonadati</taxon>
        <taxon>Myxococcota</taxon>
        <taxon>Polyangia</taxon>
        <taxon>Polyangiales</taxon>
        <taxon>Labilitrichaceae</taxon>
        <taxon>Labilithrix</taxon>
    </lineage>
</organism>
<feature type="region of interest" description="Disordered" evidence="1">
    <location>
        <begin position="482"/>
        <end position="511"/>
    </location>
</feature>
<keyword evidence="3" id="KW-1185">Reference proteome</keyword>
<sequence length="511" mass="54349">MIAAAERVERAGGASAGLTVWRRLAASANSADLRGEAIVRGLRCAVKMRDLGALQELTKLWETVDQGVWDGLFEVCKELWRVGMPIVATGLALAEVRRLRTARALYTYARALDSAGDPRAAQAFEEVVPRAEAEGAKDIERAARLRLVAWLARSPETLARAIEEAKKVSPNEVSAADRLVLARVLLRSPSRFVRAGALGLLDDVVSNEDARTWHVAALTLAASHADRALEGLSSLELDRLNALLGRAPIVKLAGRAREALAVSQSASRAPDDASMERVLDAAANVDPAFAPLYRRAQDIASGRFEAQLEIRDDDRLSDPWPALLDVVAAMRDRRAGAGHAFGKRAPDAAAAHRLRQLAELVERGGSVPVQTWTVAQAALGDENADVRAVAGRLFAAMLGERNGRERRIGPPPHGWSPVAQALSACGMESLATTARRCASAAKETGAEDALSLALTRSGWELAQAGDRSRAIARLREARSIALASHPPGAKTEAAAPKTPASAKTPVSSPSS</sequence>